<dbReference type="VEuPathDB" id="FungiDB:PV09_06358"/>
<dbReference type="PROSITE" id="PS00463">
    <property type="entry name" value="ZN2_CY6_FUNGAL_1"/>
    <property type="match status" value="1"/>
</dbReference>
<dbReference type="InParanoid" id="A0A0D1YN74"/>
<dbReference type="GO" id="GO:0005634">
    <property type="term" value="C:nucleus"/>
    <property type="evidence" value="ECO:0007669"/>
    <property type="project" value="UniProtKB-SubCell"/>
</dbReference>
<dbReference type="InterPro" id="IPR007219">
    <property type="entry name" value="XnlR_reg_dom"/>
</dbReference>
<dbReference type="GO" id="GO:0008270">
    <property type="term" value="F:zinc ion binding"/>
    <property type="evidence" value="ECO:0007669"/>
    <property type="project" value="InterPro"/>
</dbReference>
<evidence type="ECO:0000256" key="5">
    <source>
        <dbReference type="ARBA" id="ARBA00023125"/>
    </source>
</evidence>
<feature type="compositionally biased region" description="Basic and acidic residues" evidence="8">
    <location>
        <begin position="151"/>
        <end position="163"/>
    </location>
</feature>
<keyword evidence="4" id="KW-0805">Transcription regulation</keyword>
<dbReference type="SUPFAM" id="SSF57701">
    <property type="entry name" value="Zn2/Cys6 DNA-binding domain"/>
    <property type="match status" value="1"/>
</dbReference>
<dbReference type="OrthoDB" id="4161332at2759"/>
<evidence type="ECO:0000256" key="3">
    <source>
        <dbReference type="ARBA" id="ARBA00022833"/>
    </source>
</evidence>
<evidence type="ECO:0000313" key="10">
    <source>
        <dbReference type="EMBL" id="KIW02202.1"/>
    </source>
</evidence>
<dbReference type="PANTHER" id="PTHR31313:SF86">
    <property type="entry name" value="ZN(2)-C6 FUNGAL-TYPE DOMAIN-CONTAINING PROTEIN"/>
    <property type="match status" value="1"/>
</dbReference>
<dbReference type="SMART" id="SM00906">
    <property type="entry name" value="Fungal_trans"/>
    <property type="match status" value="1"/>
</dbReference>
<dbReference type="STRING" id="253628.A0A0D1YN74"/>
<evidence type="ECO:0000256" key="1">
    <source>
        <dbReference type="ARBA" id="ARBA00004123"/>
    </source>
</evidence>
<keyword evidence="6" id="KW-0804">Transcription</keyword>
<evidence type="ECO:0000256" key="2">
    <source>
        <dbReference type="ARBA" id="ARBA00022723"/>
    </source>
</evidence>
<dbReference type="HOGENOM" id="CLU_007003_3_1_1"/>
<gene>
    <name evidence="10" type="ORF">PV09_06358</name>
</gene>
<sequence>MTDHKTSRSRSKAACQFCRARKLKCDNLEPTCSACKARNIRCEYVIRAPAPRPSNAAIHALQNEVARLRRLLEQANVKIEDGFDHDGDAGTVDGSPRPSSSSHAQALTSPVYSDTTHSVRRPSEAEQMFDPQLQSMDGSGRIKQSAYTHHYPPDHSSPRWQESRHIDPVTSNLDETTKSALRSQLVAFSARQRQIEALPLSSQSYDYDGWDADLVNHLLNIHWNRQHHNLLIIYRPLFMRDWASGGPYFSKLLLNAILFASAKFSPRDELRKSPELAHTAGFAFRERFKTLLGAEMDDSKITTIQALITLASSLFAIETSAKSTAWLYSGIAFRMIIDLGLNVDGVELLKHNKISPEELECRRRVFWGAFVFDKIHSMYYGRPVTLQESSVQVPIEFLDDYEELEQWYPLEALNTVSADYPLPSHRGGPSYSVTTFSAHCRISVILGRILTEFYAENVYCHRAHVATTQQPNQVHTMEVLDELLARFNNELKDEIRYEPWATGEPVNLNTVPTPTVLSMLCMYHLCVILLHRPFFTRGHLYDENEAPQSLMKCAVTAMRVSHLVTIYKHAFTGRRMPYFIAYSSYVAVAILMRINAFLEAGSNVHKCLQHGLNVLADSERVNAGLKRAGYVISKLLFAVARTGPNPFPPSDTMPPPWGEVLTDNVHLDQNIIPKIIATFSATSPDAAAEQSQLEVHPNEPGLGGHRQDSAASGKGSWDIDSDGTAAQLLTSMRTNTPAHSAVATPKPHPLPLPETPAPFPDIVFGLHSDEAFLQSWPDFNSDLEAMLWMPGLITNGPPPAS</sequence>
<keyword evidence="5" id="KW-0238">DNA-binding</keyword>
<evidence type="ECO:0000259" key="9">
    <source>
        <dbReference type="PROSITE" id="PS50048"/>
    </source>
</evidence>
<dbReference type="AlphaFoldDB" id="A0A0D1YN74"/>
<dbReference type="PROSITE" id="PS50048">
    <property type="entry name" value="ZN2_CY6_FUNGAL_2"/>
    <property type="match status" value="1"/>
</dbReference>
<dbReference type="PANTHER" id="PTHR31313">
    <property type="entry name" value="TY1 ENHANCER ACTIVATOR"/>
    <property type="match status" value="1"/>
</dbReference>
<dbReference type="GO" id="GO:0006351">
    <property type="term" value="P:DNA-templated transcription"/>
    <property type="evidence" value="ECO:0007669"/>
    <property type="project" value="InterPro"/>
</dbReference>
<keyword evidence="2" id="KW-0479">Metal-binding</keyword>
<dbReference type="RefSeq" id="XP_016212071.1">
    <property type="nucleotide sequence ID" value="XM_016359989.1"/>
</dbReference>
<dbReference type="CDD" id="cd00067">
    <property type="entry name" value="GAL4"/>
    <property type="match status" value="1"/>
</dbReference>
<protein>
    <recommendedName>
        <fullName evidence="9">Zn(2)-C6 fungal-type domain-containing protein</fullName>
    </recommendedName>
</protein>
<dbReference type="GO" id="GO:0003677">
    <property type="term" value="F:DNA binding"/>
    <property type="evidence" value="ECO:0007669"/>
    <property type="project" value="UniProtKB-KW"/>
</dbReference>
<proteinExistence type="predicted"/>
<keyword evidence="3" id="KW-0862">Zinc</keyword>
<accession>A0A0D1YN74</accession>
<feature type="compositionally biased region" description="Polar residues" evidence="8">
    <location>
        <begin position="97"/>
        <end position="116"/>
    </location>
</feature>
<feature type="domain" description="Zn(2)-C6 fungal-type" evidence="9">
    <location>
        <begin position="14"/>
        <end position="44"/>
    </location>
</feature>
<evidence type="ECO:0000256" key="8">
    <source>
        <dbReference type="SAM" id="MobiDB-lite"/>
    </source>
</evidence>
<organism evidence="10 11">
    <name type="scientific">Verruconis gallopava</name>
    <dbReference type="NCBI Taxonomy" id="253628"/>
    <lineage>
        <taxon>Eukaryota</taxon>
        <taxon>Fungi</taxon>
        <taxon>Dikarya</taxon>
        <taxon>Ascomycota</taxon>
        <taxon>Pezizomycotina</taxon>
        <taxon>Dothideomycetes</taxon>
        <taxon>Pleosporomycetidae</taxon>
        <taxon>Venturiales</taxon>
        <taxon>Sympoventuriaceae</taxon>
        <taxon>Verruconis</taxon>
    </lineage>
</organism>
<dbReference type="InterPro" id="IPR051615">
    <property type="entry name" value="Transcr_Regulatory_Elem"/>
</dbReference>
<feature type="region of interest" description="Disordered" evidence="8">
    <location>
        <begin position="81"/>
        <end position="163"/>
    </location>
</feature>
<keyword evidence="7" id="KW-0539">Nucleus</keyword>
<evidence type="ECO:0000313" key="11">
    <source>
        <dbReference type="Proteomes" id="UP000053259"/>
    </source>
</evidence>
<dbReference type="Pfam" id="PF00172">
    <property type="entry name" value="Zn_clus"/>
    <property type="match status" value="1"/>
</dbReference>
<dbReference type="GO" id="GO:0000981">
    <property type="term" value="F:DNA-binding transcription factor activity, RNA polymerase II-specific"/>
    <property type="evidence" value="ECO:0007669"/>
    <property type="project" value="InterPro"/>
</dbReference>
<comment type="subcellular location">
    <subcellularLocation>
        <location evidence="1">Nucleus</location>
    </subcellularLocation>
</comment>
<dbReference type="InterPro" id="IPR036864">
    <property type="entry name" value="Zn2-C6_fun-type_DNA-bd_sf"/>
</dbReference>
<evidence type="ECO:0000256" key="7">
    <source>
        <dbReference type="ARBA" id="ARBA00023242"/>
    </source>
</evidence>
<feature type="region of interest" description="Disordered" evidence="8">
    <location>
        <begin position="686"/>
        <end position="721"/>
    </location>
</feature>
<dbReference type="EMBL" id="KN847550">
    <property type="protein sequence ID" value="KIW02202.1"/>
    <property type="molecule type" value="Genomic_DNA"/>
</dbReference>
<keyword evidence="11" id="KW-1185">Reference proteome</keyword>
<evidence type="ECO:0000256" key="6">
    <source>
        <dbReference type="ARBA" id="ARBA00023163"/>
    </source>
</evidence>
<dbReference type="Pfam" id="PF04082">
    <property type="entry name" value="Fungal_trans"/>
    <property type="match status" value="1"/>
</dbReference>
<dbReference type="SMART" id="SM00066">
    <property type="entry name" value="GAL4"/>
    <property type="match status" value="1"/>
</dbReference>
<evidence type="ECO:0000256" key="4">
    <source>
        <dbReference type="ARBA" id="ARBA00023015"/>
    </source>
</evidence>
<dbReference type="GeneID" id="27314331"/>
<name>A0A0D1YN74_9PEZI</name>
<dbReference type="Gene3D" id="4.10.240.10">
    <property type="entry name" value="Zn(2)-C6 fungal-type DNA-binding domain"/>
    <property type="match status" value="1"/>
</dbReference>
<reference evidence="10 11" key="1">
    <citation type="submission" date="2015-01" db="EMBL/GenBank/DDBJ databases">
        <title>The Genome Sequence of Ochroconis gallopava CBS43764.</title>
        <authorList>
            <consortium name="The Broad Institute Genomics Platform"/>
            <person name="Cuomo C."/>
            <person name="de Hoog S."/>
            <person name="Gorbushina A."/>
            <person name="Stielow B."/>
            <person name="Teixiera M."/>
            <person name="Abouelleil A."/>
            <person name="Chapman S.B."/>
            <person name="Priest M."/>
            <person name="Young S.K."/>
            <person name="Wortman J."/>
            <person name="Nusbaum C."/>
            <person name="Birren B."/>
        </authorList>
    </citation>
    <scope>NUCLEOTIDE SEQUENCE [LARGE SCALE GENOMIC DNA]</scope>
    <source>
        <strain evidence="10 11">CBS 43764</strain>
    </source>
</reference>
<dbReference type="InterPro" id="IPR001138">
    <property type="entry name" value="Zn2Cys6_DnaBD"/>
</dbReference>
<dbReference type="CDD" id="cd12148">
    <property type="entry name" value="fungal_TF_MHR"/>
    <property type="match status" value="1"/>
</dbReference>
<dbReference type="Proteomes" id="UP000053259">
    <property type="component" value="Unassembled WGS sequence"/>
</dbReference>